<keyword evidence="3" id="KW-1185">Reference proteome</keyword>
<dbReference type="AlphaFoldDB" id="A0A2G1QLL4"/>
<feature type="domain" description="Recombinase-like" evidence="1">
    <location>
        <begin position="1"/>
        <end position="72"/>
    </location>
</feature>
<dbReference type="InterPro" id="IPR046789">
    <property type="entry name" value="HTH_62"/>
</dbReference>
<organism evidence="2 3">
    <name type="scientific">Zhengella mangrovi</name>
    <dbReference type="NCBI Taxonomy" id="1982044"/>
    <lineage>
        <taxon>Bacteria</taxon>
        <taxon>Pseudomonadati</taxon>
        <taxon>Pseudomonadota</taxon>
        <taxon>Alphaproteobacteria</taxon>
        <taxon>Hyphomicrobiales</taxon>
        <taxon>Notoacmeibacteraceae</taxon>
        <taxon>Zhengella</taxon>
    </lineage>
</organism>
<dbReference type="RefSeq" id="WP_099306944.1">
    <property type="nucleotide sequence ID" value="NZ_PDVP01000008.1"/>
</dbReference>
<evidence type="ECO:0000313" key="3">
    <source>
        <dbReference type="Proteomes" id="UP000221168"/>
    </source>
</evidence>
<dbReference type="OrthoDB" id="6909982at2"/>
<name>A0A2G1QLL4_9HYPH</name>
<gene>
    <name evidence="2" type="ORF">CSC94_13800</name>
</gene>
<dbReference type="EMBL" id="PDVP01000008">
    <property type="protein sequence ID" value="PHP66364.1"/>
    <property type="molecule type" value="Genomic_DNA"/>
</dbReference>
<reference evidence="2 3" key="1">
    <citation type="submission" date="2017-10" db="EMBL/GenBank/DDBJ databases">
        <title>Sedimentibacterium mangrovi gen. nov., sp. nov., a novel member of family Phyllobacteriacea isolated from mangrove sediment.</title>
        <authorList>
            <person name="Liao H."/>
            <person name="Tian Y."/>
        </authorList>
    </citation>
    <scope>NUCLEOTIDE SEQUENCE [LARGE SCALE GENOMIC DNA]</scope>
    <source>
        <strain evidence="2 3">X9-2-2</strain>
    </source>
</reference>
<dbReference type="Proteomes" id="UP000221168">
    <property type="component" value="Unassembled WGS sequence"/>
</dbReference>
<evidence type="ECO:0000313" key="2">
    <source>
        <dbReference type="EMBL" id="PHP66364.1"/>
    </source>
</evidence>
<sequence length="72" mass="7726">MAEQYIVVHQSRDRDPTEYENLLADALEKAFAAGVTDVEGIVAGLVADAVPSPGGRTWTNELVLSELKRLGA</sequence>
<comment type="caution">
    <text evidence="2">The sequence shown here is derived from an EMBL/GenBank/DDBJ whole genome shotgun (WGS) entry which is preliminary data.</text>
</comment>
<dbReference type="Pfam" id="PF20552">
    <property type="entry name" value="HTH_62"/>
    <property type="match status" value="1"/>
</dbReference>
<evidence type="ECO:0000259" key="1">
    <source>
        <dbReference type="Pfam" id="PF20552"/>
    </source>
</evidence>
<protein>
    <recommendedName>
        <fullName evidence="1">Recombinase-like domain-containing protein</fullName>
    </recommendedName>
</protein>
<accession>A0A2G1QLL4</accession>
<proteinExistence type="predicted"/>